<keyword evidence="3" id="KW-1185">Reference proteome</keyword>
<dbReference type="EMBL" id="JABDTM020026466">
    <property type="protein sequence ID" value="KAH0811900.1"/>
    <property type="molecule type" value="Genomic_DNA"/>
</dbReference>
<dbReference type="Proteomes" id="UP000719412">
    <property type="component" value="Unassembled WGS sequence"/>
</dbReference>
<evidence type="ECO:0000313" key="3">
    <source>
        <dbReference type="Proteomes" id="UP000719412"/>
    </source>
</evidence>
<protein>
    <submittedName>
        <fullName evidence="2">Uncharacterized protein</fullName>
    </submittedName>
</protein>
<feature type="compositionally biased region" description="Basic residues" evidence="1">
    <location>
        <begin position="24"/>
        <end position="42"/>
    </location>
</feature>
<accession>A0A8J6H4W8</accession>
<dbReference type="AlphaFoldDB" id="A0A8J6H4W8"/>
<proteinExistence type="predicted"/>
<evidence type="ECO:0000256" key="1">
    <source>
        <dbReference type="SAM" id="MobiDB-lite"/>
    </source>
</evidence>
<comment type="caution">
    <text evidence="2">The sequence shown here is derived from an EMBL/GenBank/DDBJ whole genome shotgun (WGS) entry which is preliminary data.</text>
</comment>
<reference evidence="2" key="2">
    <citation type="submission" date="2021-08" db="EMBL/GenBank/DDBJ databases">
        <authorList>
            <person name="Eriksson T."/>
        </authorList>
    </citation>
    <scope>NUCLEOTIDE SEQUENCE</scope>
    <source>
        <strain evidence="2">Stoneville</strain>
        <tissue evidence="2">Whole head</tissue>
    </source>
</reference>
<organism evidence="2 3">
    <name type="scientific">Tenebrio molitor</name>
    <name type="common">Yellow mealworm beetle</name>
    <dbReference type="NCBI Taxonomy" id="7067"/>
    <lineage>
        <taxon>Eukaryota</taxon>
        <taxon>Metazoa</taxon>
        <taxon>Ecdysozoa</taxon>
        <taxon>Arthropoda</taxon>
        <taxon>Hexapoda</taxon>
        <taxon>Insecta</taxon>
        <taxon>Pterygota</taxon>
        <taxon>Neoptera</taxon>
        <taxon>Endopterygota</taxon>
        <taxon>Coleoptera</taxon>
        <taxon>Polyphaga</taxon>
        <taxon>Cucujiformia</taxon>
        <taxon>Tenebrionidae</taxon>
        <taxon>Tenebrio</taxon>
    </lineage>
</organism>
<name>A0A8J6H4W8_TENMO</name>
<evidence type="ECO:0000313" key="2">
    <source>
        <dbReference type="EMBL" id="KAH0811900.1"/>
    </source>
</evidence>
<sequence length="216" mass="23896">MCLEDNLSASGTGATVRDEENGSRKRSVLSTSKKKKTKKSMKLSREQLSCIRSSPEIIHYTVADGIFMVDGSGSISTGVGNRGNNPRPEATPVRRRPPRVSDSDVGLKFAHLFTVRLTMPPLLLTLLPRKLAFFGVLGSAPDGNCCSRCKKIPRSFRSRIRDFLDFVMWKLGCDVQLNILCGHHVKPSMGWLFAFLATEKPCQKSEPIRADNPSCL</sequence>
<reference evidence="2" key="1">
    <citation type="journal article" date="2020" name="J Insects Food Feed">
        <title>The yellow mealworm (Tenebrio molitor) genome: a resource for the emerging insects as food and feed industry.</title>
        <authorList>
            <person name="Eriksson T."/>
            <person name="Andere A."/>
            <person name="Kelstrup H."/>
            <person name="Emery V."/>
            <person name="Picard C."/>
        </authorList>
    </citation>
    <scope>NUCLEOTIDE SEQUENCE</scope>
    <source>
        <strain evidence="2">Stoneville</strain>
        <tissue evidence="2">Whole head</tissue>
    </source>
</reference>
<feature type="region of interest" description="Disordered" evidence="1">
    <location>
        <begin position="1"/>
        <end position="46"/>
    </location>
</feature>
<feature type="region of interest" description="Disordered" evidence="1">
    <location>
        <begin position="77"/>
        <end position="101"/>
    </location>
</feature>
<gene>
    <name evidence="2" type="ORF">GEV33_010891</name>
</gene>